<dbReference type="AlphaFoldDB" id="A0A5N5WTI5"/>
<dbReference type="SUPFAM" id="SSF53335">
    <property type="entry name" value="S-adenosyl-L-methionine-dependent methyltransferases"/>
    <property type="match status" value="1"/>
</dbReference>
<name>A0A5N5WTI5_9EURO</name>
<dbReference type="InterPro" id="IPR004033">
    <property type="entry name" value="UbiE/COQ5_MeTrFase"/>
</dbReference>
<dbReference type="UniPathway" id="UPA00232"/>
<comment type="function">
    <text evidence="4">Methyltransferase required for the conversion of 2-polyprenyl-6-methoxy-1,4-benzoquinol (DDMQH2) to 2-polyprenyl-3-methyl-6-methoxy-1,4-benzoquinol (DMQH2).</text>
</comment>
<comment type="subcellular location">
    <subcellularLocation>
        <location evidence="4">Mitochondrion inner membrane</location>
        <topology evidence="4">Peripheral membrane protein</topology>
        <orientation evidence="4">Matrix side</orientation>
    </subcellularLocation>
</comment>
<keyword evidence="4" id="KW-0472">Membrane</keyword>
<sequence length="771" mass="83576">MLSRSVWRNLSQTARRRAVIPEVPYRCFSCTRQAQAESNKTKEDERLTHFGFANVPESQKESMVGAVFSSVASSYDAMNDFMSLGIHRLWKDHFVRSLNPGSALASRDNDITGKGWNILDIAGGTGDIAFRMLDHATNINHDHKTRVTIADINPDMLAEGRKRSVQTSYYNTDRLSFMQGNAEHMPDIPDNSVDLYTVVFGIRNFTDKQAALVEAYRVLKPGGVFACMEFSKVENGLFDAVYKQWSFSAIPLIGQLVAGDRDSYQYLVESIEKFPSQEEFRGMIQKAGFMIPGRGFENLTGGIAAIHKGSWNGLCATGNLPQQSPMIPLSSPADPSTPAMITKERLSHDGLSLLPLTPPCEIDSAILNVKDNHADASVSTAMQVISTERAALAHLERLYETNALAQDHLARAVSQITRSVRRGGKLVCCGVGKSGKIAQKLEATMNSMGIYSAFLHPTEALHGDLGMIRPQDTLLLISFSGRTPELLLLLPHIPSTVPVIAITSHLHPSTCPLLSFQPSDMGILLPAPIHEDEESSIGVSAPTSSTTVALSLGDALAIATARRLHSSPGRGPAEIFKSFHPGGAIGAASSVLTPMSMSTASFPSTNSDDLASGQESVTSFPQSEEETDLNPRITDELVPIGHIPTVSSATGKIRLLDILLTAIQHPNAKSWVRLSPSEIIPPRHLRTLSQTNYVDMDISALVSLGLPFSVPRNDWLQLPSSTSIGDARRLVSESTVSAGSPVTVIAVMQDENPDDCLGVLEADDLWDDECD</sequence>
<dbReference type="FunFam" id="3.40.50.150:FF:000133">
    <property type="entry name" value="2-methoxy-6-polyprenyl-1,4-benzoquinol methylase, mitochondrial"/>
    <property type="match status" value="1"/>
</dbReference>
<dbReference type="PROSITE" id="PS01183">
    <property type="entry name" value="UBIE_1"/>
    <property type="match status" value="1"/>
</dbReference>
<dbReference type="PROSITE" id="PS51608">
    <property type="entry name" value="SAM_MT_UBIE"/>
    <property type="match status" value="1"/>
</dbReference>
<keyword evidence="4" id="KW-0496">Mitochondrion</keyword>
<keyword evidence="8" id="KW-1185">Reference proteome</keyword>
<keyword evidence="2 4" id="KW-0808">Transferase</keyword>
<reference evidence="7 8" key="1">
    <citation type="submission" date="2019-04" db="EMBL/GenBank/DDBJ databases">
        <title>Friends and foes A comparative genomics study of 23 Aspergillus species from section Flavi.</title>
        <authorList>
            <consortium name="DOE Joint Genome Institute"/>
            <person name="Kjaerbolling I."/>
            <person name="Vesth T."/>
            <person name="Frisvad J.C."/>
            <person name="Nybo J.L."/>
            <person name="Theobald S."/>
            <person name="Kildgaard S."/>
            <person name="Isbrandt T."/>
            <person name="Kuo A."/>
            <person name="Sato A."/>
            <person name="Lyhne E.K."/>
            <person name="Kogle M.E."/>
            <person name="Wiebenga A."/>
            <person name="Kun R.S."/>
            <person name="Lubbers R.J."/>
            <person name="Makela M.R."/>
            <person name="Barry K."/>
            <person name="Chovatia M."/>
            <person name="Clum A."/>
            <person name="Daum C."/>
            <person name="Haridas S."/>
            <person name="He G."/>
            <person name="LaButti K."/>
            <person name="Lipzen A."/>
            <person name="Mondo S."/>
            <person name="Riley R."/>
            <person name="Salamov A."/>
            <person name="Simmons B.A."/>
            <person name="Magnuson J.K."/>
            <person name="Henrissat B."/>
            <person name="Mortensen U.H."/>
            <person name="Larsen T.O."/>
            <person name="Devries R.P."/>
            <person name="Grigoriev I.V."/>
            <person name="Machida M."/>
            <person name="Baker S.E."/>
            <person name="Andersen M.R."/>
        </authorList>
    </citation>
    <scope>NUCLEOTIDE SEQUENCE [LARGE SCALE GENOMIC DNA]</scope>
    <source>
        <strain evidence="7 8">CBS 151.66</strain>
    </source>
</reference>
<feature type="domain" description="SIS" evidence="6">
    <location>
        <begin position="416"/>
        <end position="566"/>
    </location>
</feature>
<gene>
    <name evidence="4" type="primary">COQ5</name>
    <name evidence="7" type="ORF">BDV29DRAFT_193553</name>
</gene>
<dbReference type="InterPro" id="IPR046348">
    <property type="entry name" value="SIS_dom_sf"/>
</dbReference>
<dbReference type="CDD" id="cd05014">
    <property type="entry name" value="SIS_Kpsf"/>
    <property type="match status" value="1"/>
</dbReference>
<dbReference type="GO" id="GO:0008425">
    <property type="term" value="F:2-methoxy-6-polyprenyl-1,4-benzoquinol methyltransferase activity"/>
    <property type="evidence" value="ECO:0007669"/>
    <property type="project" value="UniProtKB-UniRule"/>
</dbReference>
<dbReference type="InterPro" id="IPR001347">
    <property type="entry name" value="SIS_dom"/>
</dbReference>
<dbReference type="CDD" id="cd02440">
    <property type="entry name" value="AdoMet_MTases"/>
    <property type="match status" value="1"/>
</dbReference>
<dbReference type="PANTHER" id="PTHR38418:SF2">
    <property type="entry name" value="SUGAR ISOMERASE, KPSF_GUTQ (AFU_ORTHOLOGUE AFUA_6G08860)"/>
    <property type="match status" value="1"/>
</dbReference>
<dbReference type="InterPro" id="IPR029063">
    <property type="entry name" value="SAM-dependent_MTases_sf"/>
</dbReference>
<dbReference type="SUPFAM" id="SSF53697">
    <property type="entry name" value="SIS domain"/>
    <property type="match status" value="1"/>
</dbReference>
<feature type="binding site" evidence="4">
    <location>
        <position position="151"/>
    </location>
    <ligand>
        <name>S-adenosyl-L-methionine</name>
        <dbReference type="ChEBI" id="CHEBI:59789"/>
    </ligand>
</feature>
<keyword evidence="3 4" id="KW-0949">S-adenosyl-L-methionine</keyword>
<dbReference type="GO" id="GO:0031314">
    <property type="term" value="C:extrinsic component of mitochondrial inner membrane"/>
    <property type="evidence" value="ECO:0007669"/>
    <property type="project" value="UniProtKB-UniRule"/>
</dbReference>
<dbReference type="GO" id="GO:0032259">
    <property type="term" value="P:methylation"/>
    <property type="evidence" value="ECO:0007669"/>
    <property type="project" value="UniProtKB-KW"/>
</dbReference>
<keyword evidence="1 4" id="KW-0489">Methyltransferase</keyword>
<dbReference type="GO" id="GO:1901135">
    <property type="term" value="P:carbohydrate derivative metabolic process"/>
    <property type="evidence" value="ECO:0007669"/>
    <property type="project" value="InterPro"/>
</dbReference>
<evidence type="ECO:0000259" key="6">
    <source>
        <dbReference type="PROSITE" id="PS51464"/>
    </source>
</evidence>
<feature type="binding site" evidence="4">
    <location>
        <position position="125"/>
    </location>
    <ligand>
        <name>S-adenosyl-L-methionine</name>
        <dbReference type="ChEBI" id="CHEBI:59789"/>
    </ligand>
</feature>
<feature type="compositionally biased region" description="Polar residues" evidence="5">
    <location>
        <begin position="600"/>
        <end position="622"/>
    </location>
</feature>
<dbReference type="Pfam" id="PF01209">
    <property type="entry name" value="Ubie_methyltran"/>
    <property type="match status" value="1"/>
</dbReference>
<evidence type="ECO:0000256" key="3">
    <source>
        <dbReference type="ARBA" id="ARBA00022691"/>
    </source>
</evidence>
<dbReference type="PANTHER" id="PTHR38418">
    <property type="entry name" value="SUGAR ISOMERASE, KPSF/GUTQ (AFU_ORTHOLOGUE AFUA_6G08860)"/>
    <property type="match status" value="1"/>
</dbReference>
<evidence type="ECO:0000313" key="7">
    <source>
        <dbReference type="EMBL" id="KAB8071065.1"/>
    </source>
</evidence>
<accession>A0A5N5WTI5</accession>
<dbReference type="EMBL" id="ML732283">
    <property type="protein sequence ID" value="KAB8071065.1"/>
    <property type="molecule type" value="Genomic_DNA"/>
</dbReference>
<evidence type="ECO:0000313" key="8">
    <source>
        <dbReference type="Proteomes" id="UP000326565"/>
    </source>
</evidence>
<protein>
    <recommendedName>
        <fullName evidence="4">2-methoxy-6-polyprenyl-1,4-benzoquinol methylase, mitochondrial</fullName>
        <ecNumber evidence="4">2.1.1.201</ecNumber>
    </recommendedName>
    <alternativeName>
        <fullName evidence="4">Ubiquinone biosynthesis methyltransferase COQ5</fullName>
    </alternativeName>
</protein>
<keyword evidence="4" id="KW-0831">Ubiquinone biosynthesis</keyword>
<comment type="similarity">
    <text evidence="4">Belongs to the class I-like SAM-binding methyltransferase superfamily. MenG/UbiE family.</text>
</comment>
<evidence type="ECO:0000256" key="2">
    <source>
        <dbReference type="ARBA" id="ARBA00022679"/>
    </source>
</evidence>
<dbReference type="NCBIfam" id="TIGR01934">
    <property type="entry name" value="MenG_MenH_UbiE"/>
    <property type="match status" value="1"/>
</dbReference>
<dbReference type="InterPro" id="IPR035474">
    <property type="entry name" value="SIS_Kpsf"/>
</dbReference>
<dbReference type="Pfam" id="PF01380">
    <property type="entry name" value="SIS"/>
    <property type="match status" value="1"/>
</dbReference>
<comment type="subunit">
    <text evidence="4">Component of a multi-subunit COQ enzyme complex, composed of at least COQ3, COQ4, COQ5, COQ6, COQ7 and COQ9.</text>
</comment>
<dbReference type="Gene3D" id="3.40.50.150">
    <property type="entry name" value="Vaccinia Virus protein VP39"/>
    <property type="match status" value="1"/>
</dbReference>
<organism evidence="7 8">
    <name type="scientific">Aspergillus leporis</name>
    <dbReference type="NCBI Taxonomy" id="41062"/>
    <lineage>
        <taxon>Eukaryota</taxon>
        <taxon>Fungi</taxon>
        <taxon>Dikarya</taxon>
        <taxon>Ascomycota</taxon>
        <taxon>Pezizomycotina</taxon>
        <taxon>Eurotiomycetes</taxon>
        <taxon>Eurotiomycetidae</taxon>
        <taxon>Eurotiales</taxon>
        <taxon>Aspergillaceae</taxon>
        <taxon>Aspergillus</taxon>
        <taxon>Aspergillus subgen. Circumdati</taxon>
    </lineage>
</organism>
<dbReference type="Gene3D" id="3.40.50.10490">
    <property type="entry name" value="Glucose-6-phosphate isomerase like protein, domain 1"/>
    <property type="match status" value="1"/>
</dbReference>
<evidence type="ECO:0000256" key="5">
    <source>
        <dbReference type="SAM" id="MobiDB-lite"/>
    </source>
</evidence>
<feature type="region of interest" description="Disordered" evidence="5">
    <location>
        <begin position="600"/>
        <end position="631"/>
    </location>
</feature>
<dbReference type="InterPro" id="IPR023576">
    <property type="entry name" value="UbiE/COQ5_MeTrFase_CS"/>
</dbReference>
<dbReference type="EC" id="2.1.1.201" evidence="4"/>
<keyword evidence="4" id="KW-0999">Mitochondrion inner membrane</keyword>
<dbReference type="OrthoDB" id="1872003at2759"/>
<comment type="catalytic activity">
    <reaction evidence="4">
        <text>a 2-methoxy-6-(all-trans-polyprenyl)benzene-1,4-diol + S-adenosyl-L-methionine = a 5-methoxy-2-methyl-3-(all-trans-polyprenyl)benzene-1,4-diol + S-adenosyl-L-homocysteine + H(+)</text>
        <dbReference type="Rhea" id="RHEA:28286"/>
        <dbReference type="Rhea" id="RHEA-COMP:10858"/>
        <dbReference type="Rhea" id="RHEA-COMP:10859"/>
        <dbReference type="ChEBI" id="CHEBI:15378"/>
        <dbReference type="ChEBI" id="CHEBI:57856"/>
        <dbReference type="ChEBI" id="CHEBI:59789"/>
        <dbReference type="ChEBI" id="CHEBI:84166"/>
        <dbReference type="ChEBI" id="CHEBI:84167"/>
        <dbReference type="EC" id="2.1.1.201"/>
    </reaction>
</comment>
<dbReference type="Proteomes" id="UP000326565">
    <property type="component" value="Unassembled WGS sequence"/>
</dbReference>
<dbReference type="PROSITE" id="PS51464">
    <property type="entry name" value="SIS"/>
    <property type="match status" value="1"/>
</dbReference>
<feature type="binding site" evidence="4">
    <location>
        <begin position="181"/>
        <end position="182"/>
    </location>
    <ligand>
        <name>S-adenosyl-L-methionine</name>
        <dbReference type="ChEBI" id="CHEBI:59789"/>
    </ligand>
</feature>
<evidence type="ECO:0000256" key="1">
    <source>
        <dbReference type="ARBA" id="ARBA00022603"/>
    </source>
</evidence>
<evidence type="ECO:0000256" key="4">
    <source>
        <dbReference type="HAMAP-Rule" id="MF_03191"/>
    </source>
</evidence>
<dbReference type="HAMAP" id="MF_01813">
    <property type="entry name" value="MenG_UbiE_methyltr"/>
    <property type="match status" value="1"/>
</dbReference>
<comment type="pathway">
    <text evidence="4">Cofactor biosynthesis; ubiquinone biosynthesis.</text>
</comment>
<dbReference type="PROSITE" id="PS01184">
    <property type="entry name" value="UBIE_2"/>
    <property type="match status" value="1"/>
</dbReference>
<comment type="caution">
    <text evidence="4">Lacks conserved residue(s) required for the propagation of feature annotation.</text>
</comment>
<dbReference type="GO" id="GO:0097367">
    <property type="term" value="F:carbohydrate derivative binding"/>
    <property type="evidence" value="ECO:0007669"/>
    <property type="project" value="InterPro"/>
</dbReference>
<proteinExistence type="inferred from homology"/>